<reference evidence="3" key="1">
    <citation type="submission" date="2016-05" db="EMBL/GenBank/DDBJ databases">
        <authorList>
            <person name="Liu B."/>
            <person name="Wang J."/>
            <person name="Zhu Y."/>
            <person name="Liu G."/>
            <person name="Chen Q."/>
            <person name="Chen Z."/>
            <person name="Lan J."/>
            <person name="Che J."/>
            <person name="Ge C."/>
            <person name="Shi H."/>
            <person name="Pan Z."/>
            <person name="Liu X."/>
        </authorList>
    </citation>
    <scope>NUCLEOTIDE SEQUENCE [LARGE SCALE GENOMIC DNA]</scope>
    <source>
        <strain evidence="3">FJAT-27215</strain>
    </source>
</reference>
<keyword evidence="1" id="KW-0812">Transmembrane</keyword>
<dbReference type="Proteomes" id="UP000092578">
    <property type="component" value="Unassembled WGS sequence"/>
</dbReference>
<sequence>MLQSFMMGMFFLYFPEDKTEYIPAVISMAIFTAAAVAVFMYFRKISKREEEKVNKKYSDMKK</sequence>
<proteinExistence type="predicted"/>
<dbReference type="EMBL" id="MAYT01000031">
    <property type="protein sequence ID" value="OCA81399.1"/>
    <property type="molecule type" value="Genomic_DNA"/>
</dbReference>
<keyword evidence="1" id="KW-1133">Transmembrane helix</keyword>
<protein>
    <submittedName>
        <fullName evidence="2">Uncharacterized protein</fullName>
    </submittedName>
</protein>
<evidence type="ECO:0000313" key="3">
    <source>
        <dbReference type="Proteomes" id="UP000092578"/>
    </source>
</evidence>
<dbReference type="AlphaFoldDB" id="A0A1B9AC38"/>
<comment type="caution">
    <text evidence="2">The sequence shown here is derived from an EMBL/GenBank/DDBJ whole genome shotgun (WGS) entry which is preliminary data.</text>
</comment>
<organism evidence="2 3">
    <name type="scientific">Pseudobacillus wudalianchiensis</name>
    <dbReference type="NCBI Taxonomy" id="1743143"/>
    <lineage>
        <taxon>Bacteria</taxon>
        <taxon>Bacillati</taxon>
        <taxon>Bacillota</taxon>
        <taxon>Bacilli</taxon>
        <taxon>Bacillales</taxon>
        <taxon>Bacillaceae</taxon>
        <taxon>Pseudobacillus</taxon>
    </lineage>
</organism>
<accession>A0A1B9AC38</accession>
<feature type="transmembrane region" description="Helical" evidence="1">
    <location>
        <begin position="20"/>
        <end position="42"/>
    </location>
</feature>
<evidence type="ECO:0000256" key="1">
    <source>
        <dbReference type="SAM" id="Phobius"/>
    </source>
</evidence>
<dbReference type="RefSeq" id="WP_065412217.1">
    <property type="nucleotide sequence ID" value="NZ_MAYT01000031.1"/>
</dbReference>
<keyword evidence="3" id="KW-1185">Reference proteome</keyword>
<keyword evidence="1" id="KW-0472">Membrane</keyword>
<gene>
    <name evidence="2" type="ORF">A8F95_16755</name>
</gene>
<evidence type="ECO:0000313" key="2">
    <source>
        <dbReference type="EMBL" id="OCA81399.1"/>
    </source>
</evidence>
<name>A0A1B9AC38_9BACI</name>